<reference evidence="4 5" key="1">
    <citation type="submission" date="2018-08" db="EMBL/GenBank/DDBJ databases">
        <title>A genome reference for cultivated species of the human gut microbiota.</title>
        <authorList>
            <person name="Zou Y."/>
            <person name="Xue W."/>
            <person name="Luo G."/>
        </authorList>
    </citation>
    <scope>NUCLEOTIDE SEQUENCE [LARGE SCALE GENOMIC DNA]</scope>
    <source>
        <strain evidence="4 5">AM25-1</strain>
    </source>
</reference>
<keyword evidence="1 4" id="KW-0808">Transferase</keyword>
<dbReference type="CDD" id="cd04301">
    <property type="entry name" value="NAT_SF"/>
    <property type="match status" value="1"/>
</dbReference>
<protein>
    <submittedName>
        <fullName evidence="4">GNAT family N-acetyltransferase</fullName>
    </submittedName>
</protein>
<dbReference type="Proteomes" id="UP000284676">
    <property type="component" value="Unassembled WGS sequence"/>
</dbReference>
<evidence type="ECO:0000256" key="2">
    <source>
        <dbReference type="ARBA" id="ARBA00023315"/>
    </source>
</evidence>
<dbReference type="PANTHER" id="PTHR10908:SF0">
    <property type="entry name" value="SEROTONIN N-ACETYLTRANSFERASE"/>
    <property type="match status" value="1"/>
</dbReference>
<name>A0A414PZN6_FUSMR</name>
<dbReference type="SUPFAM" id="SSF55729">
    <property type="entry name" value="Acyl-CoA N-acyltransferases (Nat)"/>
    <property type="match status" value="1"/>
</dbReference>
<feature type="domain" description="N-acetyltransferase" evidence="3">
    <location>
        <begin position="2"/>
        <end position="160"/>
    </location>
</feature>
<evidence type="ECO:0000313" key="4">
    <source>
        <dbReference type="EMBL" id="RHF73832.1"/>
    </source>
</evidence>
<dbReference type="InterPro" id="IPR051635">
    <property type="entry name" value="SNAT-like"/>
</dbReference>
<proteinExistence type="predicted"/>
<dbReference type="Pfam" id="PF00583">
    <property type="entry name" value="Acetyltransf_1"/>
    <property type="match status" value="1"/>
</dbReference>
<evidence type="ECO:0000256" key="1">
    <source>
        <dbReference type="ARBA" id="ARBA00022679"/>
    </source>
</evidence>
<evidence type="ECO:0000313" key="5">
    <source>
        <dbReference type="Proteomes" id="UP000284676"/>
    </source>
</evidence>
<dbReference type="PROSITE" id="PS51186">
    <property type="entry name" value="GNAT"/>
    <property type="match status" value="1"/>
</dbReference>
<dbReference type="EMBL" id="QRHL01000003">
    <property type="protein sequence ID" value="RHF73832.1"/>
    <property type="molecule type" value="Genomic_DNA"/>
</dbReference>
<accession>A0A414PZN6</accession>
<dbReference type="PANTHER" id="PTHR10908">
    <property type="entry name" value="SEROTONIN N-ACETYLTRANSFERASE"/>
    <property type="match status" value="1"/>
</dbReference>
<dbReference type="AlphaFoldDB" id="A0A414PZN6"/>
<dbReference type="Gene3D" id="3.40.630.30">
    <property type="match status" value="1"/>
</dbReference>
<comment type="caution">
    <text evidence="4">The sequence shown here is derived from an EMBL/GenBank/DDBJ whole genome shotgun (WGS) entry which is preliminary data.</text>
</comment>
<dbReference type="InterPro" id="IPR016181">
    <property type="entry name" value="Acyl_CoA_acyltransferase"/>
</dbReference>
<sequence length="164" mass="18605">MLTIRFAKKEDVERIADIELECFPVAEAADRETLKIRFEAFSENFLVAEKDGKVVGFINGCTTNTPELPDELYHNTKLHKPNGDYQTVFGLDVVPEYRKQGIAEELLKKLIGLSIERGKKGVVLTCKDHLVHYYSKFGFKHLGISASSHGGAKWNDMYLELKNK</sequence>
<organism evidence="4 5">
    <name type="scientific">Fusobacterium mortiferum</name>
    <dbReference type="NCBI Taxonomy" id="850"/>
    <lineage>
        <taxon>Bacteria</taxon>
        <taxon>Fusobacteriati</taxon>
        <taxon>Fusobacteriota</taxon>
        <taxon>Fusobacteriia</taxon>
        <taxon>Fusobacteriales</taxon>
        <taxon>Fusobacteriaceae</taxon>
        <taxon>Fusobacterium</taxon>
    </lineage>
</organism>
<keyword evidence="2" id="KW-0012">Acyltransferase</keyword>
<dbReference type="InterPro" id="IPR000182">
    <property type="entry name" value="GNAT_dom"/>
</dbReference>
<evidence type="ECO:0000259" key="3">
    <source>
        <dbReference type="PROSITE" id="PS51186"/>
    </source>
</evidence>
<gene>
    <name evidence="4" type="ORF">DW663_03330</name>
</gene>
<dbReference type="RefSeq" id="WP_005883784.1">
    <property type="nucleotide sequence ID" value="NZ_CABMMQ010000001.1"/>
</dbReference>
<dbReference type="GeneID" id="62762918"/>
<dbReference type="GO" id="GO:0008080">
    <property type="term" value="F:N-acetyltransferase activity"/>
    <property type="evidence" value="ECO:0007669"/>
    <property type="project" value="UniProtKB-ARBA"/>
</dbReference>